<dbReference type="AlphaFoldDB" id="A0A1Z2L256"/>
<keyword evidence="2" id="KW-1003">Cell membrane</keyword>
<keyword evidence="3 7" id="KW-0812">Transmembrane</keyword>
<dbReference type="RefSeq" id="WP_087926668.1">
    <property type="nucleotide sequence ID" value="NZ_CP021744.1"/>
</dbReference>
<feature type="region of interest" description="Disordered" evidence="6">
    <location>
        <begin position="1"/>
        <end position="31"/>
    </location>
</feature>
<proteinExistence type="predicted"/>
<evidence type="ECO:0000259" key="8">
    <source>
        <dbReference type="Pfam" id="PF04024"/>
    </source>
</evidence>
<evidence type="ECO:0000256" key="3">
    <source>
        <dbReference type="ARBA" id="ARBA00022692"/>
    </source>
</evidence>
<feature type="compositionally biased region" description="Pro residues" evidence="6">
    <location>
        <begin position="167"/>
        <end position="180"/>
    </location>
</feature>
<dbReference type="PANTHER" id="PTHR33885">
    <property type="entry name" value="PHAGE SHOCK PROTEIN C"/>
    <property type="match status" value="1"/>
</dbReference>
<dbReference type="EMBL" id="CP021744">
    <property type="protein sequence ID" value="ARZ68365.1"/>
    <property type="molecule type" value="Genomic_DNA"/>
</dbReference>
<sequence length="440" mass="45603">MTDTPTSEDAQPAGAVHGIPPESRPPLRRSRDHKAVAGVCGGAGRCFDLDPVIFRVVLGVLSVTGGLGLIFYGFAWLLIPLEGEEENEGRRLLSGRVEGPALTAVLCALVGCGLFLSMLNNSAVMSFGLLLTLATAGAAYWSRHRTEAAEEEDVPAAQKHAQKPKTAPAPPETQAPPAPGGPSWWRDPIVKDGTTGPMGAETGYLWGPDDGPWDSGPDAGRAAVRRPVKAAVRPLGGWTFLLAFLAFALGTGLAWDHQPLGTCLEIGLASALGVFGLGMAVSSLYGRTGGGTVVAAVLTAGLLSGAAALPKSVSTDWTRSTWRPAEVSAVRGEYRVGSGVGELDLTGLAWPEDAPVRTGAEVGAGQLRVVLPEDVTAKLTIDVGVGDIQLPGEATDNIDVRPGQKRSVTLDPVPGKSSRGTLELRLKAGIGQVEVTREAA</sequence>
<dbReference type="GO" id="GO:0005886">
    <property type="term" value="C:plasma membrane"/>
    <property type="evidence" value="ECO:0007669"/>
    <property type="project" value="UniProtKB-SubCell"/>
</dbReference>
<name>A0A1Z2L256_9ACTN</name>
<dbReference type="Proteomes" id="UP000195755">
    <property type="component" value="Chromosome"/>
</dbReference>
<feature type="region of interest" description="Disordered" evidence="6">
    <location>
        <begin position="147"/>
        <end position="192"/>
    </location>
</feature>
<keyword evidence="5 7" id="KW-0472">Membrane</keyword>
<feature type="transmembrane region" description="Helical" evidence="7">
    <location>
        <begin position="266"/>
        <end position="285"/>
    </location>
</feature>
<evidence type="ECO:0000256" key="4">
    <source>
        <dbReference type="ARBA" id="ARBA00022989"/>
    </source>
</evidence>
<feature type="transmembrane region" description="Helical" evidence="7">
    <location>
        <begin position="123"/>
        <end position="141"/>
    </location>
</feature>
<evidence type="ECO:0000256" key="1">
    <source>
        <dbReference type="ARBA" id="ARBA00004162"/>
    </source>
</evidence>
<evidence type="ECO:0000256" key="7">
    <source>
        <dbReference type="SAM" id="Phobius"/>
    </source>
</evidence>
<feature type="transmembrane region" description="Helical" evidence="7">
    <location>
        <begin position="292"/>
        <end position="309"/>
    </location>
</feature>
<reference evidence="9 10" key="1">
    <citation type="submission" date="2017-06" db="EMBL/GenBank/DDBJ databases">
        <title>Streptomyces albireticuli Genome sequencing and assembly.</title>
        <authorList>
            <person name="Wang Y."/>
            <person name="Du B."/>
            <person name="Ding Y."/>
            <person name="Liu H."/>
            <person name="Hou Q."/>
            <person name="Liu K."/>
            <person name="Yao L."/>
            <person name="Wang C."/>
        </authorList>
    </citation>
    <scope>NUCLEOTIDE SEQUENCE [LARGE SCALE GENOMIC DNA]</scope>
    <source>
        <strain evidence="9 10">MDJK11</strain>
    </source>
</reference>
<accession>A0A1Z2L256</accession>
<feature type="compositionally biased region" description="Low complexity" evidence="6">
    <location>
        <begin position="207"/>
        <end position="219"/>
    </location>
</feature>
<feature type="transmembrane region" description="Helical" evidence="7">
    <location>
        <begin position="52"/>
        <end position="79"/>
    </location>
</feature>
<dbReference type="InterPro" id="IPR052027">
    <property type="entry name" value="PspC"/>
</dbReference>
<evidence type="ECO:0000313" key="10">
    <source>
        <dbReference type="Proteomes" id="UP000195755"/>
    </source>
</evidence>
<keyword evidence="4 7" id="KW-1133">Transmembrane helix</keyword>
<feature type="transmembrane region" description="Helical" evidence="7">
    <location>
        <begin position="99"/>
        <end position="117"/>
    </location>
</feature>
<dbReference type="PANTHER" id="PTHR33885:SF3">
    <property type="entry name" value="PHAGE SHOCK PROTEIN C"/>
    <property type="match status" value="1"/>
</dbReference>
<feature type="transmembrane region" description="Helical" evidence="7">
    <location>
        <begin position="235"/>
        <end position="254"/>
    </location>
</feature>
<feature type="region of interest" description="Disordered" evidence="6">
    <location>
        <begin position="200"/>
        <end position="219"/>
    </location>
</feature>
<dbReference type="Pfam" id="PF04024">
    <property type="entry name" value="PspC"/>
    <property type="match status" value="1"/>
</dbReference>
<dbReference type="OrthoDB" id="3535301at2"/>
<comment type="subcellular location">
    <subcellularLocation>
        <location evidence="1">Cell membrane</location>
        <topology evidence="1">Single-pass membrane protein</topology>
    </subcellularLocation>
</comment>
<gene>
    <name evidence="9" type="ORF">SMD11_2716</name>
</gene>
<evidence type="ECO:0000256" key="5">
    <source>
        <dbReference type="ARBA" id="ARBA00023136"/>
    </source>
</evidence>
<evidence type="ECO:0000256" key="6">
    <source>
        <dbReference type="SAM" id="MobiDB-lite"/>
    </source>
</evidence>
<dbReference type="KEGG" id="salj:SMD11_2716"/>
<evidence type="ECO:0000256" key="2">
    <source>
        <dbReference type="ARBA" id="ARBA00022475"/>
    </source>
</evidence>
<dbReference type="InterPro" id="IPR007168">
    <property type="entry name" value="Phageshock_PspC_N"/>
</dbReference>
<protein>
    <submittedName>
        <fullName evidence="9">Membrane protein</fullName>
    </submittedName>
</protein>
<feature type="domain" description="Phage shock protein PspC N-terminal" evidence="8">
    <location>
        <begin position="26"/>
        <end position="81"/>
    </location>
</feature>
<evidence type="ECO:0000313" key="9">
    <source>
        <dbReference type="EMBL" id="ARZ68365.1"/>
    </source>
</evidence>
<organism evidence="9 10">
    <name type="scientific">Streptomyces albireticuli</name>
    <dbReference type="NCBI Taxonomy" id="1940"/>
    <lineage>
        <taxon>Bacteria</taxon>
        <taxon>Bacillati</taxon>
        <taxon>Actinomycetota</taxon>
        <taxon>Actinomycetes</taxon>
        <taxon>Kitasatosporales</taxon>
        <taxon>Streptomycetaceae</taxon>
        <taxon>Streptomyces</taxon>
    </lineage>
</organism>